<comment type="caution">
    <text evidence="1">The sequence shown here is derived from an EMBL/GenBank/DDBJ whole genome shotgun (WGS) entry which is preliminary data.</text>
</comment>
<accession>A0A498MHG6</accession>
<keyword evidence="2" id="KW-1185">Reference proteome</keyword>
<organism evidence="1 2">
    <name type="scientific">Labeo rohita</name>
    <name type="common">Indian major carp</name>
    <name type="synonym">Cyprinus rohita</name>
    <dbReference type="NCBI Taxonomy" id="84645"/>
    <lineage>
        <taxon>Eukaryota</taxon>
        <taxon>Metazoa</taxon>
        <taxon>Chordata</taxon>
        <taxon>Craniata</taxon>
        <taxon>Vertebrata</taxon>
        <taxon>Euteleostomi</taxon>
        <taxon>Actinopterygii</taxon>
        <taxon>Neopterygii</taxon>
        <taxon>Teleostei</taxon>
        <taxon>Ostariophysi</taxon>
        <taxon>Cypriniformes</taxon>
        <taxon>Cyprinidae</taxon>
        <taxon>Labeoninae</taxon>
        <taxon>Labeonini</taxon>
        <taxon>Labeo</taxon>
    </lineage>
</organism>
<sequence>MILFTDQPQSKSHSPSCLWRKSALGRRDRRAETPLAFGYVRHAIDKRSSFILISLVFLFSSKVHGRV</sequence>
<dbReference type="Proteomes" id="UP000290572">
    <property type="component" value="Unassembled WGS sequence"/>
</dbReference>
<reference evidence="1 2" key="1">
    <citation type="submission" date="2018-03" db="EMBL/GenBank/DDBJ databases">
        <title>Draft genome sequence of Rohu Carp (Labeo rohita).</title>
        <authorList>
            <person name="Das P."/>
            <person name="Kushwaha B."/>
            <person name="Joshi C.G."/>
            <person name="Kumar D."/>
            <person name="Nagpure N.S."/>
            <person name="Sahoo L."/>
            <person name="Das S.P."/>
            <person name="Bit A."/>
            <person name="Patnaik S."/>
            <person name="Meher P.K."/>
            <person name="Jayasankar P."/>
            <person name="Koringa P.G."/>
            <person name="Patel N.V."/>
            <person name="Hinsu A.T."/>
            <person name="Kumar R."/>
            <person name="Pandey M."/>
            <person name="Agarwal S."/>
            <person name="Srivastava S."/>
            <person name="Singh M."/>
            <person name="Iquebal M.A."/>
            <person name="Jaiswal S."/>
            <person name="Angadi U.B."/>
            <person name="Kumar N."/>
            <person name="Raza M."/>
            <person name="Shah T.M."/>
            <person name="Rai A."/>
            <person name="Jena J.K."/>
        </authorList>
    </citation>
    <scope>NUCLEOTIDE SEQUENCE [LARGE SCALE GENOMIC DNA]</scope>
    <source>
        <strain evidence="1">DASCIFA01</strain>
        <tissue evidence="1">Testis</tissue>
    </source>
</reference>
<protein>
    <submittedName>
        <fullName evidence="1">Uncharacterized protein</fullName>
    </submittedName>
</protein>
<evidence type="ECO:0000313" key="1">
    <source>
        <dbReference type="EMBL" id="RXN19233.1"/>
    </source>
</evidence>
<evidence type="ECO:0000313" key="2">
    <source>
        <dbReference type="Proteomes" id="UP000290572"/>
    </source>
</evidence>
<proteinExistence type="predicted"/>
<dbReference type="EMBL" id="QBIY01012677">
    <property type="protein sequence ID" value="RXN19233.1"/>
    <property type="molecule type" value="Genomic_DNA"/>
</dbReference>
<gene>
    <name evidence="1" type="ORF">ROHU_007328</name>
</gene>
<name>A0A498MHG6_LABRO</name>
<dbReference type="AlphaFoldDB" id="A0A498MHG6"/>